<evidence type="ECO:0000313" key="8">
    <source>
        <dbReference type="Proteomes" id="UP000516437"/>
    </source>
</evidence>
<comment type="similarity">
    <text evidence="1">Belongs to the BLM10 family.</text>
</comment>
<organism evidence="7 8">
    <name type="scientific">Morella rubra</name>
    <name type="common">Chinese bayberry</name>
    <dbReference type="NCBI Taxonomy" id="262757"/>
    <lineage>
        <taxon>Eukaryota</taxon>
        <taxon>Viridiplantae</taxon>
        <taxon>Streptophyta</taxon>
        <taxon>Embryophyta</taxon>
        <taxon>Tracheophyta</taxon>
        <taxon>Spermatophyta</taxon>
        <taxon>Magnoliopsida</taxon>
        <taxon>eudicotyledons</taxon>
        <taxon>Gunneridae</taxon>
        <taxon>Pentapetalae</taxon>
        <taxon>rosids</taxon>
        <taxon>fabids</taxon>
        <taxon>Fagales</taxon>
        <taxon>Myricaceae</taxon>
        <taxon>Morella</taxon>
    </lineage>
</organism>
<dbReference type="Proteomes" id="UP000516437">
    <property type="component" value="Chromosome 4"/>
</dbReference>
<feature type="domain" description="Proteasome activator Blm10 middle HEAT repeats region" evidence="6">
    <location>
        <begin position="309"/>
        <end position="501"/>
    </location>
</feature>
<dbReference type="GO" id="GO:0010499">
    <property type="term" value="P:proteasomal ubiquitin-independent protein catabolic process"/>
    <property type="evidence" value="ECO:0007669"/>
    <property type="project" value="TreeGrafter"/>
</dbReference>
<accession>A0A6A1VQ24</accession>
<dbReference type="InterPro" id="IPR035309">
    <property type="entry name" value="PSME4"/>
</dbReference>
<keyword evidence="3" id="KW-0227">DNA damage</keyword>
<evidence type="ECO:0000313" key="7">
    <source>
        <dbReference type="EMBL" id="KAB1215009.1"/>
    </source>
</evidence>
<gene>
    <name evidence="7" type="ORF">CJ030_MR4G005260</name>
</gene>
<keyword evidence="2" id="KW-0677">Repeat</keyword>
<evidence type="ECO:0000256" key="1">
    <source>
        <dbReference type="ARBA" id="ARBA00005739"/>
    </source>
</evidence>
<evidence type="ECO:0000256" key="3">
    <source>
        <dbReference type="ARBA" id="ARBA00022763"/>
    </source>
</evidence>
<keyword evidence="4" id="KW-0234">DNA repair</keyword>
<dbReference type="GO" id="GO:0005829">
    <property type="term" value="C:cytosol"/>
    <property type="evidence" value="ECO:0007669"/>
    <property type="project" value="TreeGrafter"/>
</dbReference>
<dbReference type="InterPro" id="IPR011989">
    <property type="entry name" value="ARM-like"/>
</dbReference>
<sequence length="1812" mass="204422">MHVYNAWLPPPVAEETKREKESFARVVRTLGDSYRPDDPDSVYSTLNWIPLIKLFIDAESEVALEDVATLVRIGLEVFNLSQNKLYVQAKWGNILARLINKYRKKLSLKVQWRPFYDTLVSTHFARNTGPEGPILKQRHFQMITSLVQSCRRFFPPDSASEIWSEFRSLVKNPWHNSSFEGSGFLRLFLPTNSDNQEFFSCDWIKECIDLWNSVPNCHFWNCQWAGIIARVVKNCKFVDWECFLPTLFMRYLNMFEVPVANRRESYPFPLDVPINTSFLFPNKSVTLVKAIAKSIVYLLKPCSSAQEHLEKFVNLLEPFYHPSNGGPWTHSLERLLLHLVNQFQKRLKCQQLCRHEELHLGRSERTFFVNAVLKLMDRGQYSKDKDLSETVAATTSILSYVEPSLVLPFVVSRYHMALKTRTATHQLEIAVMSMAYVGRSLLLTSLSTSSIKPLHLGGSNQLIDIVMLSLSNALLGMDANDPPKTLATMQLIGSIFSNFAFVGDNIDGLSLIPICFSQWVDEFLSRLFSLLLYLEPSSVLNEGLYSPATSGTFLVGYSSYYYCMLEILLGRLSKSLYDQALRKISKFVKTNTLPGAIEEVGLLCCACIHSNHEEAVNHLVEPLLLSAISSLEDTSVMGCREEVSNASTLIRAKPTLSPALETTINYQLKVLSIAISYGGPALLRYKDQFKEAIVSSFDSPSWKVNKAGDHLLRSLLRSLTHYYPTDQYKCIFCHPDAAALEEWISTKDYLNDEPEMAPKWHIPSDGEVQFANELLGLHLDSALDDLYTICQARTIPNPAGARGSSVGSAELREKAAAVIHAACKYLLEEEADDSILLTLVIRIMDALVNYGSFCFDEWSGQAWNLESSAIIEPPINFIVSLRAKGKRRPRWDLVDKAYLHRSFCFDEWSGQAWNLESSAIIEPPINFIVSLRAKGKRRPRWDLVDKAYLHSMWRSLNSSYHSFRANGNFYPSTHAILLSDDLLKLCLHNYGTIRRAAGKSLLKMIKRWPSIISKCVLSLTENLRDSSSPEHAVLGSCAILSSKKVLKHLAMDQKLFSSFILGVLLSSHHESLKVQKAINELFVTYNIHFAGVSSSIFRTSDYDKDPADFANLVSQLVSMGSDSSSLHWRYNLMANRVLLFLAMTSRDYLSSSSEILSRTAGHFLKNLKCQLPQTRIIAISALNKLLKESPYKLSAEEKPFFSDNLEEKPRSSLERALMQIFQEDGFFTETLNSLALVHITTDTESSAAGGNSGNSIFKSQADKSIACFYFDFSASWPRTPSWISVLNSSCFKSKFARIFKRLVQECGMPVLLPLRTTLKEFANAKERSKQSVAAEAFAGILHSDVHGILGAWDSWMMVQLQNIILTPLIESVPEWAACIRYAVCGKGRYGAKIPVLRQQILDCLAKPLPPKVTTTIVANRYAFLSAALIELSPQKMSVGELQLQNGLLQELLGNMRHSSSQVRETIGVTLSVLCSNIRLYVLSGHHLSHDGANNDLNNQLMEDSIQILTKRTAQVLMNIQNTSLCANMETSMDISAPDVHLKGDSQDDVKWMETVFHFIISSLKSGRSSCLLDVIVRLLYPVLSLQETSNKDLSVLAKASFELLEWRIFWEPHLQEAVSVILSSANDSNWRTRSATLTYLQTFMHRHTFILSRTEEQKIWRAVEKLLIDTKVREHAAAVLAGLMKGGDEDLTRDFRDRAYNEANVLRRKGKQALVFVLLYWLNLSEDQSVASIHGPVLALTASVLSAPCDMPSWLPEHVTLLAHFGGEPSPVKTTVTKAVAEFRRTHADTWEIHKNSFTEEQLEIFDQHLKI</sequence>
<dbReference type="GO" id="GO:0006281">
    <property type="term" value="P:DNA repair"/>
    <property type="evidence" value="ECO:0007669"/>
    <property type="project" value="UniProtKB-KW"/>
</dbReference>
<feature type="domain" description="Proteasome activator Blm10 middle HEAT repeats region" evidence="6">
    <location>
        <begin position="516"/>
        <end position="794"/>
    </location>
</feature>
<evidence type="ECO:0000259" key="5">
    <source>
        <dbReference type="Pfam" id="PF11919"/>
    </source>
</evidence>
<evidence type="ECO:0000259" key="6">
    <source>
        <dbReference type="Pfam" id="PF16507"/>
    </source>
</evidence>
<keyword evidence="8" id="KW-1185">Reference proteome</keyword>
<dbReference type="GO" id="GO:0016504">
    <property type="term" value="F:peptidase activator activity"/>
    <property type="evidence" value="ECO:0007669"/>
    <property type="project" value="InterPro"/>
</dbReference>
<dbReference type="Pfam" id="PF16507">
    <property type="entry name" value="HEAT_PSME4_mid"/>
    <property type="match status" value="2"/>
</dbReference>
<dbReference type="PANTHER" id="PTHR32170">
    <property type="entry name" value="PROTEASOME ACTIVATOR COMPLEX SUBUNIT 4"/>
    <property type="match status" value="1"/>
</dbReference>
<dbReference type="InterPro" id="IPR021843">
    <property type="entry name" value="PSME4_C"/>
</dbReference>
<dbReference type="Pfam" id="PF11919">
    <property type="entry name" value="PSME4_C"/>
    <property type="match status" value="1"/>
</dbReference>
<dbReference type="SUPFAM" id="SSF48371">
    <property type="entry name" value="ARM repeat"/>
    <property type="match status" value="2"/>
</dbReference>
<dbReference type="OrthoDB" id="17907at2759"/>
<evidence type="ECO:0000256" key="4">
    <source>
        <dbReference type="ARBA" id="ARBA00023204"/>
    </source>
</evidence>
<dbReference type="InterPro" id="IPR016024">
    <property type="entry name" value="ARM-type_fold"/>
</dbReference>
<dbReference type="GO" id="GO:0000502">
    <property type="term" value="C:proteasome complex"/>
    <property type="evidence" value="ECO:0007669"/>
    <property type="project" value="UniProtKB-KW"/>
</dbReference>
<feature type="domain" description="Proteasome activator complex subunit 4 C-terminal" evidence="5">
    <location>
        <begin position="1732"/>
        <end position="1808"/>
    </location>
</feature>
<comment type="caution">
    <text evidence="7">The sequence shown here is derived from an EMBL/GenBank/DDBJ whole genome shotgun (WGS) entry which is preliminary data.</text>
</comment>
<proteinExistence type="inferred from homology"/>
<dbReference type="EMBL" id="RXIC02000022">
    <property type="protein sequence ID" value="KAB1215009.1"/>
    <property type="molecule type" value="Genomic_DNA"/>
</dbReference>
<dbReference type="PANTHER" id="PTHR32170:SF3">
    <property type="entry name" value="PROTEASOME ACTIVATOR COMPLEX SUBUNIT 4"/>
    <property type="match status" value="1"/>
</dbReference>
<protein>
    <submittedName>
        <fullName evidence="7">Proteasome activator subunit 4</fullName>
    </submittedName>
</protein>
<keyword evidence="7" id="KW-0647">Proteasome</keyword>
<dbReference type="Gene3D" id="1.25.10.10">
    <property type="entry name" value="Leucine-rich Repeat Variant"/>
    <property type="match status" value="1"/>
</dbReference>
<evidence type="ECO:0000256" key="2">
    <source>
        <dbReference type="ARBA" id="ARBA00022737"/>
    </source>
</evidence>
<dbReference type="GO" id="GO:0005634">
    <property type="term" value="C:nucleus"/>
    <property type="evidence" value="ECO:0007669"/>
    <property type="project" value="TreeGrafter"/>
</dbReference>
<reference evidence="7 8" key="1">
    <citation type="journal article" date="2019" name="Plant Biotechnol. J.">
        <title>The red bayberry genome and genetic basis of sex determination.</title>
        <authorList>
            <person name="Jia H.M."/>
            <person name="Jia H.J."/>
            <person name="Cai Q.L."/>
            <person name="Wang Y."/>
            <person name="Zhao H.B."/>
            <person name="Yang W.F."/>
            <person name="Wang G.Y."/>
            <person name="Li Y.H."/>
            <person name="Zhan D.L."/>
            <person name="Shen Y.T."/>
            <person name="Niu Q.F."/>
            <person name="Chang L."/>
            <person name="Qiu J."/>
            <person name="Zhao L."/>
            <person name="Xie H.B."/>
            <person name="Fu W.Y."/>
            <person name="Jin J."/>
            <person name="Li X.W."/>
            <person name="Jiao Y."/>
            <person name="Zhou C.C."/>
            <person name="Tu T."/>
            <person name="Chai C.Y."/>
            <person name="Gao J.L."/>
            <person name="Fan L.J."/>
            <person name="van de Weg E."/>
            <person name="Wang J.Y."/>
            <person name="Gao Z.S."/>
        </authorList>
    </citation>
    <scope>NUCLEOTIDE SEQUENCE [LARGE SCALE GENOMIC DNA]</scope>
    <source>
        <tissue evidence="7">Leaves</tissue>
    </source>
</reference>
<name>A0A6A1VQ24_9ROSI</name>
<dbReference type="GO" id="GO:0070628">
    <property type="term" value="F:proteasome binding"/>
    <property type="evidence" value="ECO:0007669"/>
    <property type="project" value="InterPro"/>
</dbReference>
<dbReference type="InterPro" id="IPR032430">
    <property type="entry name" value="Blm10_mid"/>
</dbReference>